<feature type="transmembrane region" description="Helical" evidence="2">
    <location>
        <begin position="363"/>
        <end position="383"/>
    </location>
</feature>
<evidence type="ECO:0000256" key="2">
    <source>
        <dbReference type="SAM" id="Phobius"/>
    </source>
</evidence>
<feature type="transmembrane region" description="Helical" evidence="2">
    <location>
        <begin position="94"/>
        <end position="114"/>
    </location>
</feature>
<dbReference type="EMBL" id="KB456263">
    <property type="protein sequence ID" value="EMF13677.1"/>
    <property type="molecule type" value="Genomic_DNA"/>
</dbReference>
<feature type="transmembrane region" description="Helical" evidence="2">
    <location>
        <begin position="68"/>
        <end position="87"/>
    </location>
</feature>
<feature type="region of interest" description="Disordered" evidence="1">
    <location>
        <begin position="433"/>
        <end position="610"/>
    </location>
</feature>
<keyword evidence="4" id="KW-1185">Reference proteome</keyword>
<dbReference type="OrthoDB" id="26203at2759"/>
<evidence type="ECO:0000256" key="1">
    <source>
        <dbReference type="SAM" id="MobiDB-lite"/>
    </source>
</evidence>
<organism evidence="3 4">
    <name type="scientific">Sphaerulina musiva (strain SO2202)</name>
    <name type="common">Poplar stem canker fungus</name>
    <name type="synonym">Septoria musiva</name>
    <dbReference type="NCBI Taxonomy" id="692275"/>
    <lineage>
        <taxon>Eukaryota</taxon>
        <taxon>Fungi</taxon>
        <taxon>Dikarya</taxon>
        <taxon>Ascomycota</taxon>
        <taxon>Pezizomycotina</taxon>
        <taxon>Dothideomycetes</taxon>
        <taxon>Dothideomycetidae</taxon>
        <taxon>Mycosphaerellales</taxon>
        <taxon>Mycosphaerellaceae</taxon>
        <taxon>Sphaerulina</taxon>
    </lineage>
</organism>
<feature type="transmembrane region" description="Helical" evidence="2">
    <location>
        <begin position="177"/>
        <end position="201"/>
    </location>
</feature>
<proteinExistence type="predicted"/>
<accession>M3B1K1</accession>
<dbReference type="PANTHER" id="PTHR42058:SF1">
    <property type="entry name" value="G-PROTEIN COUPLED RECEPTORS FAMILY 2 PROFILE 2 DOMAIN-CONTAINING PROTEIN"/>
    <property type="match status" value="1"/>
</dbReference>
<dbReference type="STRING" id="692275.M3B1K1"/>
<evidence type="ECO:0000313" key="4">
    <source>
        <dbReference type="Proteomes" id="UP000016931"/>
    </source>
</evidence>
<dbReference type="eggNOG" id="ENOG502RY0W">
    <property type="taxonomic scope" value="Eukaryota"/>
</dbReference>
<dbReference type="PANTHER" id="PTHR42058">
    <property type="entry name" value="G_PROTEIN_RECEP_F2_4 DOMAIN-CONTAINING PROTEIN"/>
    <property type="match status" value="1"/>
</dbReference>
<dbReference type="HOGENOM" id="CLU_026939_1_0_1"/>
<evidence type="ECO:0008006" key="5">
    <source>
        <dbReference type="Google" id="ProtNLM"/>
    </source>
</evidence>
<protein>
    <recommendedName>
        <fullName evidence="5">G-protein coupled receptors family 2 profile 2 domain-containing protein</fullName>
    </recommendedName>
</protein>
<dbReference type="GeneID" id="27902350"/>
<dbReference type="Gene3D" id="1.20.1070.10">
    <property type="entry name" value="Rhodopsin 7-helix transmembrane proteins"/>
    <property type="match status" value="1"/>
</dbReference>
<dbReference type="Proteomes" id="UP000016931">
    <property type="component" value="Unassembled WGS sequence"/>
</dbReference>
<keyword evidence="2" id="KW-1133">Transmembrane helix</keyword>
<dbReference type="RefSeq" id="XP_016761798.1">
    <property type="nucleotide sequence ID" value="XM_016905213.1"/>
</dbReference>
<feature type="transmembrane region" description="Helical" evidence="2">
    <location>
        <begin position="221"/>
        <end position="243"/>
    </location>
</feature>
<dbReference type="OMA" id="TAGMWIF"/>
<feature type="transmembrane region" description="Helical" evidence="2">
    <location>
        <begin position="134"/>
        <end position="157"/>
    </location>
</feature>
<evidence type="ECO:0000313" key="3">
    <source>
        <dbReference type="EMBL" id="EMF13677.1"/>
    </source>
</evidence>
<gene>
    <name evidence="3" type="ORF">SEPMUDRAFT_148897</name>
</gene>
<dbReference type="AlphaFoldDB" id="M3B1K1"/>
<dbReference type="InterPro" id="IPR053247">
    <property type="entry name" value="GPCR_GPR1/git3-like"/>
</dbReference>
<sequence>MANTTLLGNCVAPFLDASRFPSDEGFIDGRLCAVIAGLQDSPTCCLPCPATRYVYSDQFNTYGMVSEWLNVVGLALLCFMMLSYTILPTQQTRSHYLSVCLIISVGMIALGFTIPLGARPDQCYNEITPNDMYTSMACAWGGAFIIAGGLSVIMWVFIRALSMNLQICWDIVPGRKFFYVSQTLGWGIPAVLFCITITLTGVSFRFGNACHVNHKDAMAGFWGPLMALAGAAGVLQVMTLIYCAHVYLKNMWSDNAAETGSTNASGSGLPSYQSSVRKQTARAVYRRLKKVLWLQWRGICIVTIILVDVVFFTVVFVRLDSMQSSVMDDYEKVSPWLACLTAHPTDKNQCLHLVQGWLVSETAVAAVLLLLSLAGFQVFLLLARSSVFSAWMDFFRRRAAPHRQEFVSLDATPGILRSTSKAGLVEYQRGHQHTAFEMQPKPPQVTTRNLSEKELGESTLSSPEDSYHSPLQRGQSPAIGTTIDFSPPHGNRGQMPPEYIGRITPSPATNPENPLHTWSSPYHRPGYQREGSTDEYSNNDSHVNTEPSVASSIRLSEERKLHPRHHQQPSENFSKPRTSLLSRQSSTTTTITTKSVSFEQQQQPPPPQRELTSYTRLAGGLALNPPNEAGESRENLSSYTTLKFDVNNRI</sequence>
<keyword evidence="2" id="KW-0812">Transmembrane</keyword>
<feature type="transmembrane region" description="Helical" evidence="2">
    <location>
        <begin position="296"/>
        <end position="317"/>
    </location>
</feature>
<feature type="compositionally biased region" description="Polar residues" evidence="1">
    <location>
        <begin position="534"/>
        <end position="554"/>
    </location>
</feature>
<feature type="compositionally biased region" description="Low complexity" evidence="1">
    <location>
        <begin position="578"/>
        <end position="602"/>
    </location>
</feature>
<reference evidence="3 4" key="1">
    <citation type="journal article" date="2012" name="PLoS Pathog.">
        <title>Diverse lifestyles and strategies of plant pathogenesis encoded in the genomes of eighteen Dothideomycetes fungi.</title>
        <authorList>
            <person name="Ohm R.A."/>
            <person name="Feau N."/>
            <person name="Henrissat B."/>
            <person name="Schoch C.L."/>
            <person name="Horwitz B.A."/>
            <person name="Barry K.W."/>
            <person name="Condon B.J."/>
            <person name="Copeland A.C."/>
            <person name="Dhillon B."/>
            <person name="Glaser F."/>
            <person name="Hesse C.N."/>
            <person name="Kosti I."/>
            <person name="LaButti K."/>
            <person name="Lindquist E.A."/>
            <person name="Lucas S."/>
            <person name="Salamov A.A."/>
            <person name="Bradshaw R.E."/>
            <person name="Ciuffetti L."/>
            <person name="Hamelin R.C."/>
            <person name="Kema G.H.J."/>
            <person name="Lawrence C."/>
            <person name="Scott J.A."/>
            <person name="Spatafora J.W."/>
            <person name="Turgeon B.G."/>
            <person name="de Wit P.J.G.M."/>
            <person name="Zhong S."/>
            <person name="Goodwin S.B."/>
            <person name="Grigoriev I.V."/>
        </authorList>
    </citation>
    <scope>NUCLEOTIDE SEQUENCE [LARGE SCALE GENOMIC DNA]</scope>
    <source>
        <strain evidence="3 4">SO2202</strain>
    </source>
</reference>
<keyword evidence="2" id="KW-0472">Membrane</keyword>
<name>M3B1K1_SPHMS</name>
<feature type="compositionally biased region" description="Polar residues" evidence="1">
    <location>
        <begin position="506"/>
        <end position="520"/>
    </location>
</feature>